<dbReference type="GO" id="GO:0000136">
    <property type="term" value="C:mannan polymerase complex"/>
    <property type="evidence" value="ECO:0007669"/>
    <property type="project" value="TreeGrafter"/>
</dbReference>
<dbReference type="SUPFAM" id="SSF53448">
    <property type="entry name" value="Nucleotide-diphospho-sugar transferases"/>
    <property type="match status" value="1"/>
</dbReference>
<name>A0A0U1LS92_TALIS</name>
<dbReference type="InterPro" id="IPR029044">
    <property type="entry name" value="Nucleotide-diphossugar_trans"/>
</dbReference>
<sequence>MGLMGVFRRRWQRLAIASIVFCMVSLSIVSSREERHDVQPQSDLEAKHPLLWKHVHMSNVKGGAFYIPPTWMSASDPKPTTIIEAARLLSRLIDTSTDQFISHSEIPLIVHQTWKNTQVDTWPDLVSDSVEVWLQHAVNTPMAYLLWDDEGIYRFLEEYEPRFIDLFSALPRMVEKSDVFRIMVSKYVGGIYGDVDTHPLRSPATWIGRNDLEPWDDPETGSTYNSTKPVRAIFGIEADCPPDSDDYWRMGYTNPVQLTQWALAAAPGHPVLSRFMDRLHSYLNEIALRHQGNLTTSAALQELYYADPLILTGPSAITEVTQDWLEDRVGLRWNALTGLYDGGRSKLVDDIMILPITGFSPGRGSYGNMGSKPLNDPDARLQHLAQGSWKGFNLRVEFGKFCRTFLGLCKDWSKT</sequence>
<dbReference type="InterPro" id="IPR007577">
    <property type="entry name" value="GlycoTrfase_DXD_sugar-bd_CS"/>
</dbReference>
<protein>
    <recommendedName>
        <fullName evidence="4">Initiation-specific alpha-1,6-mannosyltransferase</fullName>
    </recommendedName>
</protein>
<dbReference type="AlphaFoldDB" id="A0A0U1LS92"/>
<gene>
    <name evidence="2" type="ORF">PISL3812_03266</name>
</gene>
<dbReference type="STRING" id="28573.A0A0U1LS92"/>
<organism evidence="2 3">
    <name type="scientific">Talaromyces islandicus</name>
    <name type="common">Penicillium islandicum</name>
    <dbReference type="NCBI Taxonomy" id="28573"/>
    <lineage>
        <taxon>Eukaryota</taxon>
        <taxon>Fungi</taxon>
        <taxon>Dikarya</taxon>
        <taxon>Ascomycota</taxon>
        <taxon>Pezizomycotina</taxon>
        <taxon>Eurotiomycetes</taxon>
        <taxon>Eurotiomycetidae</taxon>
        <taxon>Eurotiales</taxon>
        <taxon>Trichocomaceae</taxon>
        <taxon>Talaromyces</taxon>
        <taxon>Talaromyces sect. Islandici</taxon>
    </lineage>
</organism>
<dbReference type="Proteomes" id="UP000054383">
    <property type="component" value="Unassembled WGS sequence"/>
</dbReference>
<dbReference type="OrthoDB" id="1577640at2759"/>
<keyword evidence="3" id="KW-1185">Reference proteome</keyword>
<comment type="similarity">
    <text evidence="1">Belongs to the glycosyltransferase 32 family.</text>
</comment>
<dbReference type="GO" id="GO:0006487">
    <property type="term" value="P:protein N-linked glycosylation"/>
    <property type="evidence" value="ECO:0007669"/>
    <property type="project" value="TreeGrafter"/>
</dbReference>
<evidence type="ECO:0008006" key="4">
    <source>
        <dbReference type="Google" id="ProtNLM"/>
    </source>
</evidence>
<dbReference type="InterPro" id="IPR039367">
    <property type="entry name" value="Och1-like"/>
</dbReference>
<evidence type="ECO:0000313" key="3">
    <source>
        <dbReference type="Proteomes" id="UP000054383"/>
    </source>
</evidence>
<evidence type="ECO:0000313" key="2">
    <source>
        <dbReference type="EMBL" id="CRG86263.1"/>
    </source>
</evidence>
<dbReference type="EMBL" id="CVMT01000002">
    <property type="protein sequence ID" value="CRG86263.1"/>
    <property type="molecule type" value="Genomic_DNA"/>
</dbReference>
<dbReference type="PANTHER" id="PTHR31834:SF10">
    <property type="entry name" value="TRANSFERASE, PUTATIVE (AFU_ORTHOLOGUE AFUA_8G02040)-RELATED"/>
    <property type="match status" value="1"/>
</dbReference>
<evidence type="ECO:0000256" key="1">
    <source>
        <dbReference type="ARBA" id="ARBA00009003"/>
    </source>
</evidence>
<dbReference type="OMA" id="MAYFFWD"/>
<dbReference type="Gene3D" id="3.90.550.20">
    <property type="match status" value="1"/>
</dbReference>
<accession>A0A0U1LS92</accession>
<reference evidence="2 3" key="1">
    <citation type="submission" date="2015-04" db="EMBL/GenBank/DDBJ databases">
        <authorList>
            <person name="Syromyatnikov M.Y."/>
            <person name="Popov V.N."/>
        </authorList>
    </citation>
    <scope>NUCLEOTIDE SEQUENCE [LARGE SCALE GENOMIC DNA]</scope>
    <source>
        <strain evidence="2">WF-38-12</strain>
    </source>
</reference>
<proteinExistence type="inferred from homology"/>
<dbReference type="GO" id="GO:0000009">
    <property type="term" value="F:alpha-1,6-mannosyltransferase activity"/>
    <property type="evidence" value="ECO:0007669"/>
    <property type="project" value="InterPro"/>
</dbReference>
<dbReference type="Pfam" id="PF04488">
    <property type="entry name" value="Gly_transf_sug"/>
    <property type="match status" value="1"/>
</dbReference>
<dbReference type="PANTHER" id="PTHR31834">
    <property type="entry name" value="INITIATION-SPECIFIC ALPHA-1,6-MANNOSYLTRANSFERASE"/>
    <property type="match status" value="1"/>
</dbReference>